<accession>A0A7J3Z7R0</accession>
<evidence type="ECO:0000313" key="2">
    <source>
        <dbReference type="EMBL" id="HHQ50874.1"/>
    </source>
</evidence>
<keyword evidence="1" id="KW-0472">Membrane</keyword>
<feature type="transmembrane region" description="Helical" evidence="1">
    <location>
        <begin position="112"/>
        <end position="134"/>
    </location>
</feature>
<protein>
    <submittedName>
        <fullName evidence="2">Uncharacterized protein</fullName>
    </submittedName>
</protein>
<reference evidence="2" key="1">
    <citation type="journal article" date="2020" name="mSystems">
        <title>Genome- and Community-Level Interaction Insights into Carbon Utilization and Element Cycling Functions of Hydrothermarchaeota in Hydrothermal Sediment.</title>
        <authorList>
            <person name="Zhou Z."/>
            <person name="Liu Y."/>
            <person name="Xu W."/>
            <person name="Pan J."/>
            <person name="Luo Z.H."/>
            <person name="Li M."/>
        </authorList>
    </citation>
    <scope>NUCLEOTIDE SEQUENCE [LARGE SCALE GENOMIC DNA]</scope>
    <source>
        <strain evidence="2">SpSt-1105</strain>
    </source>
</reference>
<sequence>MLSDLTLVYAVAVVGSIPPVLLIAVQLKHRRAGLVATAGIGALSSLATFVLTFITPWIHAQSYGYTLWDSWKMLKVVGDVFAKAVALASTFAILGATLWLAEVSDGREVFAVASLVGFVTVLTFIAFATGLAILSNTTVESIGAGAWASLALFALNNVATTVNRKQSTALGKRVLPPSYVEEEDKSYAVEKILEEARKIISKS</sequence>
<organism evidence="2">
    <name type="scientific">Ignisphaera aggregans</name>
    <dbReference type="NCBI Taxonomy" id="334771"/>
    <lineage>
        <taxon>Archaea</taxon>
        <taxon>Thermoproteota</taxon>
        <taxon>Thermoprotei</taxon>
        <taxon>Desulfurococcales</taxon>
        <taxon>Desulfurococcaceae</taxon>
        <taxon>Ignisphaera</taxon>
    </lineage>
</organism>
<evidence type="ECO:0000256" key="1">
    <source>
        <dbReference type="SAM" id="Phobius"/>
    </source>
</evidence>
<gene>
    <name evidence="2" type="ORF">ENM66_05950</name>
</gene>
<comment type="caution">
    <text evidence="2">The sequence shown here is derived from an EMBL/GenBank/DDBJ whole genome shotgun (WGS) entry which is preliminary data.</text>
</comment>
<proteinExistence type="predicted"/>
<keyword evidence="1" id="KW-0812">Transmembrane</keyword>
<feature type="transmembrane region" description="Helical" evidence="1">
    <location>
        <begin position="32"/>
        <end position="60"/>
    </location>
</feature>
<feature type="transmembrane region" description="Helical" evidence="1">
    <location>
        <begin position="146"/>
        <end position="163"/>
    </location>
</feature>
<name>A0A7J3Z7R0_9CREN</name>
<dbReference type="EMBL" id="DRYQ01000086">
    <property type="protein sequence ID" value="HHQ50874.1"/>
    <property type="molecule type" value="Genomic_DNA"/>
</dbReference>
<keyword evidence="1" id="KW-1133">Transmembrane helix</keyword>
<dbReference type="AlphaFoldDB" id="A0A7J3Z7R0"/>
<feature type="transmembrane region" description="Helical" evidence="1">
    <location>
        <begin position="80"/>
        <end position="100"/>
    </location>
</feature>
<feature type="transmembrane region" description="Helical" evidence="1">
    <location>
        <begin position="6"/>
        <end position="25"/>
    </location>
</feature>